<proteinExistence type="predicted"/>
<reference evidence="1 2" key="1">
    <citation type="journal article" date="2016" name="Nat. Commun.">
        <title>Thousands of microbial genomes shed light on interconnected biogeochemical processes in an aquifer system.</title>
        <authorList>
            <person name="Anantharaman K."/>
            <person name="Brown C.T."/>
            <person name="Hug L.A."/>
            <person name="Sharon I."/>
            <person name="Castelle C.J."/>
            <person name="Probst A.J."/>
            <person name="Thomas B.C."/>
            <person name="Singh A."/>
            <person name="Wilkins M.J."/>
            <person name="Karaoz U."/>
            <person name="Brodie E.L."/>
            <person name="Williams K.H."/>
            <person name="Hubbard S.S."/>
            <person name="Banfield J.F."/>
        </authorList>
    </citation>
    <scope>NUCLEOTIDE SEQUENCE [LARGE SCALE GENOMIC DNA]</scope>
</reference>
<dbReference type="Pfam" id="PF18908">
    <property type="entry name" value="DUF5663"/>
    <property type="match status" value="1"/>
</dbReference>
<sequence length="115" mass="13205">MNDNNLTIPAEVQTFLEGMLQDAGMNLADDDMKTEMVKELYLRLDAYITSVVATALPQKHLDEFIKMNEEKRSREEVEQFLQDNMPHSKEVFAKAFSDFRSLYLGNVKKARDGAN</sequence>
<name>A0A1F7I990_9BACT</name>
<dbReference type="EMBL" id="MGAE01000010">
    <property type="protein sequence ID" value="OGK39931.1"/>
    <property type="molecule type" value="Genomic_DNA"/>
</dbReference>
<evidence type="ECO:0000313" key="2">
    <source>
        <dbReference type="Proteomes" id="UP000179024"/>
    </source>
</evidence>
<comment type="caution">
    <text evidence="1">The sequence shown here is derived from an EMBL/GenBank/DDBJ whole genome shotgun (WGS) entry which is preliminary data.</text>
</comment>
<evidence type="ECO:0000313" key="1">
    <source>
        <dbReference type="EMBL" id="OGK39931.1"/>
    </source>
</evidence>
<dbReference type="InterPro" id="IPR043722">
    <property type="entry name" value="DUF5663"/>
</dbReference>
<dbReference type="AlphaFoldDB" id="A0A1F7I990"/>
<accession>A0A1F7I990</accession>
<protein>
    <submittedName>
        <fullName evidence="1">Uncharacterized protein</fullName>
    </submittedName>
</protein>
<gene>
    <name evidence="1" type="ORF">A3F34_01900</name>
</gene>
<organism evidence="1 2">
    <name type="scientific">Candidatus Roizmanbacteria bacterium RIFCSPHIGHO2_12_FULL_44_10</name>
    <dbReference type="NCBI Taxonomy" id="1802054"/>
    <lineage>
        <taxon>Bacteria</taxon>
        <taxon>Candidatus Roizmaniibacteriota</taxon>
    </lineage>
</organism>
<dbReference type="Proteomes" id="UP000179024">
    <property type="component" value="Unassembled WGS sequence"/>
</dbReference>